<comment type="caution">
    <text evidence="1">The sequence shown here is derived from an EMBL/GenBank/DDBJ whole genome shotgun (WGS) entry which is preliminary data.</text>
</comment>
<dbReference type="Proteomes" id="UP001160334">
    <property type="component" value="Unassembled WGS sequence"/>
</dbReference>
<proteinExistence type="predicted"/>
<sequence length="75" mass="8510">MAERTPRRRVARTWHYCCPSHRIQPGDVYLEHTEFPGSDVGWADAAGHPVRHRECSECALRYGRGHLLAEGGDQP</sequence>
<gene>
    <name evidence="1" type="ORF">M2280_004141</name>
</gene>
<dbReference type="RefSeq" id="WP_280762185.1">
    <property type="nucleotide sequence ID" value="NZ_JARXVC010000011.1"/>
</dbReference>
<protein>
    <submittedName>
        <fullName evidence="1">Uncharacterized protein</fullName>
    </submittedName>
</protein>
<name>A0ABT6MF06_9NOCA</name>
<accession>A0ABT6MF06</accession>
<organism evidence="1 2">
    <name type="scientific">Prescottella agglutinans</name>
    <dbReference type="NCBI Taxonomy" id="1644129"/>
    <lineage>
        <taxon>Bacteria</taxon>
        <taxon>Bacillati</taxon>
        <taxon>Actinomycetota</taxon>
        <taxon>Actinomycetes</taxon>
        <taxon>Mycobacteriales</taxon>
        <taxon>Nocardiaceae</taxon>
        <taxon>Prescottella</taxon>
    </lineage>
</organism>
<dbReference type="EMBL" id="JARXVC010000011">
    <property type="protein sequence ID" value="MDH6282904.1"/>
    <property type="molecule type" value="Genomic_DNA"/>
</dbReference>
<keyword evidence="2" id="KW-1185">Reference proteome</keyword>
<reference evidence="1 2" key="1">
    <citation type="submission" date="2023-04" db="EMBL/GenBank/DDBJ databases">
        <title>Forest soil microbial communities from Buena Vista Peninsula, Colon Province, Panama.</title>
        <authorList>
            <person name="Bouskill N."/>
        </authorList>
    </citation>
    <scope>NUCLEOTIDE SEQUENCE [LARGE SCALE GENOMIC DNA]</scope>
    <source>
        <strain evidence="1 2">CFH S0262</strain>
    </source>
</reference>
<evidence type="ECO:0000313" key="2">
    <source>
        <dbReference type="Proteomes" id="UP001160334"/>
    </source>
</evidence>
<evidence type="ECO:0000313" key="1">
    <source>
        <dbReference type="EMBL" id="MDH6282904.1"/>
    </source>
</evidence>